<evidence type="ECO:0000256" key="1">
    <source>
        <dbReference type="SAM" id="Phobius"/>
    </source>
</evidence>
<accession>A0ABT2NV76</accession>
<dbReference type="RefSeq" id="WP_261497412.1">
    <property type="nucleotide sequence ID" value="NZ_JAOCQF010000004.1"/>
</dbReference>
<keyword evidence="1" id="KW-0812">Transmembrane</keyword>
<gene>
    <name evidence="2" type="ORF">N5I32_18465</name>
</gene>
<comment type="caution">
    <text evidence="2">The sequence shown here is derived from an EMBL/GenBank/DDBJ whole genome shotgun (WGS) entry which is preliminary data.</text>
</comment>
<feature type="transmembrane region" description="Helical" evidence="1">
    <location>
        <begin position="122"/>
        <end position="140"/>
    </location>
</feature>
<proteinExistence type="predicted"/>
<protein>
    <submittedName>
        <fullName evidence="2">Uncharacterized protein</fullName>
    </submittedName>
</protein>
<sequence length="521" mass="56095">MSVDPQPAQSDDLYERIGFRRLADGAEAPGTVGWREGPDNRVAFKVWDGPSFSAGGETLATALSDALRGIRGEGYLPLIAAVLADPPAAPQDRLKPLDAAGFDRVAETAEPRDAGDRPRFQPVLWLLVVLVLLAILWPVLTRAELPLAGRTVPFPNAPYLWRYDGPEFDPSSASEVSIVRLRALAKEAGDTAATFDPTISILDGPSETVIARYVIAGGSFCDHEDDNCEMDGIFPVILAGTPQEPILAAVTHIGDQGQKLSVFRPLRDPSAAVFETTADHAVRISPLPGGLFVETERADNAGNLHRGMQMWVDGSDSACAPAPTTALPDPPPPSAHAAALENDLRRIARNRDLAAFVDMLTDDVLVSFGGDGGRQEFLSSLDHDGGEATFWDTLDQLLAQGGWNGADDPEMVTWPWYFAAWPSEDDGYDAYLGGPDLTLRAGPDERAPVLQTLGFGVLRFAAPEPDDDAIDWHSFGWLPVATPDFCLGYVQAHRVSPLLGTRMIARLKAGEWKIEAFVAGD</sequence>
<organism evidence="2 3">
    <name type="scientific">Albidovulum sediminis</name>
    <dbReference type="NCBI Taxonomy" id="3066345"/>
    <lineage>
        <taxon>Bacteria</taxon>
        <taxon>Pseudomonadati</taxon>
        <taxon>Pseudomonadota</taxon>
        <taxon>Alphaproteobacteria</taxon>
        <taxon>Rhodobacterales</taxon>
        <taxon>Paracoccaceae</taxon>
        <taxon>Albidovulum</taxon>
    </lineage>
</organism>
<dbReference type="Proteomes" id="UP001205601">
    <property type="component" value="Unassembled WGS sequence"/>
</dbReference>
<keyword evidence="3" id="KW-1185">Reference proteome</keyword>
<reference evidence="3" key="1">
    <citation type="submission" date="2023-07" db="EMBL/GenBank/DDBJ databases">
        <title>Defluviimonas sediminis sp. nov., isolated from mangrove sediment.</title>
        <authorList>
            <person name="Liu L."/>
            <person name="Li J."/>
            <person name="Huang Y."/>
            <person name="Pan J."/>
            <person name="Li M."/>
        </authorList>
    </citation>
    <scope>NUCLEOTIDE SEQUENCE [LARGE SCALE GENOMIC DNA]</scope>
    <source>
        <strain evidence="3">FT324</strain>
    </source>
</reference>
<evidence type="ECO:0000313" key="2">
    <source>
        <dbReference type="EMBL" id="MCT8331504.1"/>
    </source>
</evidence>
<dbReference type="EMBL" id="JAOCQF010000004">
    <property type="protein sequence ID" value="MCT8331504.1"/>
    <property type="molecule type" value="Genomic_DNA"/>
</dbReference>
<evidence type="ECO:0000313" key="3">
    <source>
        <dbReference type="Proteomes" id="UP001205601"/>
    </source>
</evidence>
<name>A0ABT2NV76_9RHOB</name>
<keyword evidence="1" id="KW-1133">Transmembrane helix</keyword>
<keyword evidence="1" id="KW-0472">Membrane</keyword>